<evidence type="ECO:0000313" key="3">
    <source>
        <dbReference type="Proteomes" id="UP001442494"/>
    </source>
</evidence>
<dbReference type="Proteomes" id="UP001442494">
    <property type="component" value="Unassembled WGS sequence"/>
</dbReference>
<organism evidence="2 3">
    <name type="scientific">Funiculus sociatus GB2-A5</name>
    <dbReference type="NCBI Taxonomy" id="2933946"/>
    <lineage>
        <taxon>Bacteria</taxon>
        <taxon>Bacillati</taxon>
        <taxon>Cyanobacteriota</taxon>
        <taxon>Cyanophyceae</taxon>
        <taxon>Coleofasciculales</taxon>
        <taxon>Coleofasciculaceae</taxon>
        <taxon>Funiculus</taxon>
    </lineage>
</organism>
<comment type="caution">
    <text evidence="2">The sequence shown here is derived from an EMBL/GenBank/DDBJ whole genome shotgun (WGS) entry which is preliminary data.</text>
</comment>
<evidence type="ECO:0000256" key="1">
    <source>
        <dbReference type="SAM" id="Phobius"/>
    </source>
</evidence>
<keyword evidence="1" id="KW-1133">Transmembrane helix</keyword>
<reference evidence="2 3" key="1">
    <citation type="submission" date="2022-04" db="EMBL/GenBank/DDBJ databases">
        <title>Positive selection, recombination, and allopatry shape intraspecific diversity of widespread and dominant cyanobacteria.</title>
        <authorList>
            <person name="Wei J."/>
            <person name="Shu W."/>
            <person name="Hu C."/>
        </authorList>
    </citation>
    <scope>NUCLEOTIDE SEQUENCE [LARGE SCALE GENOMIC DNA]</scope>
    <source>
        <strain evidence="2 3">GB2-A5</strain>
    </source>
</reference>
<proteinExistence type="predicted"/>
<name>A0ABV0JLU8_9CYAN</name>
<keyword evidence="3" id="KW-1185">Reference proteome</keyword>
<sequence length="63" mass="7217">MQDGRETYLLLMVAIASSTTFTKIIAAHKSRKLTSQKGKRLYSSSFIFIKIGEYSIVWRLFPS</sequence>
<protein>
    <submittedName>
        <fullName evidence="2">Uncharacterized protein</fullName>
    </submittedName>
</protein>
<keyword evidence="1" id="KW-0812">Transmembrane</keyword>
<keyword evidence="1" id="KW-0472">Membrane</keyword>
<accession>A0ABV0JLU8</accession>
<evidence type="ECO:0000313" key="2">
    <source>
        <dbReference type="EMBL" id="MEP0864387.1"/>
    </source>
</evidence>
<feature type="transmembrane region" description="Helical" evidence="1">
    <location>
        <begin position="40"/>
        <end position="61"/>
    </location>
</feature>
<dbReference type="EMBL" id="JAMPKK010000012">
    <property type="protein sequence ID" value="MEP0864387.1"/>
    <property type="molecule type" value="Genomic_DNA"/>
</dbReference>
<gene>
    <name evidence="2" type="ORF">NDI37_07880</name>
</gene>
<feature type="transmembrane region" description="Helical" evidence="1">
    <location>
        <begin position="6"/>
        <end position="28"/>
    </location>
</feature>